<dbReference type="GO" id="GO:0046839">
    <property type="term" value="P:phospholipid dephosphorylation"/>
    <property type="evidence" value="ECO:0007669"/>
    <property type="project" value="TreeGrafter"/>
</dbReference>
<dbReference type="GO" id="GO:0005886">
    <property type="term" value="C:plasma membrane"/>
    <property type="evidence" value="ECO:0007669"/>
    <property type="project" value="TreeGrafter"/>
</dbReference>
<keyword evidence="4 6" id="KW-1133">Transmembrane helix</keyword>
<evidence type="ECO:0000256" key="3">
    <source>
        <dbReference type="ARBA" id="ARBA00022692"/>
    </source>
</evidence>
<dbReference type="STRING" id="131310.A0A0N4Z8U8"/>
<evidence type="ECO:0000256" key="5">
    <source>
        <dbReference type="ARBA" id="ARBA00023136"/>
    </source>
</evidence>
<dbReference type="GO" id="GO:0008195">
    <property type="term" value="F:phosphatidate phosphatase activity"/>
    <property type="evidence" value="ECO:0007669"/>
    <property type="project" value="TreeGrafter"/>
</dbReference>
<evidence type="ECO:0000256" key="6">
    <source>
        <dbReference type="SAM" id="Phobius"/>
    </source>
</evidence>
<dbReference type="AlphaFoldDB" id="A0A0N4Z8U8"/>
<evidence type="ECO:0000313" key="8">
    <source>
        <dbReference type="Proteomes" id="UP000038045"/>
    </source>
</evidence>
<dbReference type="Pfam" id="PF01569">
    <property type="entry name" value="PAP2"/>
    <property type="match status" value="1"/>
</dbReference>
<evidence type="ECO:0000256" key="2">
    <source>
        <dbReference type="ARBA" id="ARBA00008816"/>
    </source>
</evidence>
<protein>
    <submittedName>
        <fullName evidence="9">AcidPPc domain-containing protein</fullName>
    </submittedName>
</protein>
<proteinExistence type="inferred from homology"/>
<feature type="transmembrane region" description="Helical" evidence="6">
    <location>
        <begin position="208"/>
        <end position="227"/>
    </location>
</feature>
<evidence type="ECO:0000259" key="7">
    <source>
        <dbReference type="SMART" id="SM00014"/>
    </source>
</evidence>
<keyword evidence="8" id="KW-1185">Reference proteome</keyword>
<dbReference type="Gene3D" id="1.20.144.10">
    <property type="entry name" value="Phosphatidic acid phosphatase type 2/haloperoxidase"/>
    <property type="match status" value="1"/>
</dbReference>
<keyword evidence="5 6" id="KW-0472">Membrane</keyword>
<feature type="transmembrane region" description="Helical" evidence="6">
    <location>
        <begin position="177"/>
        <end position="196"/>
    </location>
</feature>
<dbReference type="SUPFAM" id="SSF48317">
    <property type="entry name" value="Acid phosphatase/Vanadium-dependent haloperoxidase"/>
    <property type="match status" value="1"/>
</dbReference>
<dbReference type="InterPro" id="IPR000326">
    <property type="entry name" value="PAP2/HPO"/>
</dbReference>
<feature type="domain" description="Phosphatidic acid phosphatase type 2/haloperoxidase" evidence="7">
    <location>
        <begin position="111"/>
        <end position="254"/>
    </location>
</feature>
<sequence>MKQFSITKILIDISIFAVLFYIYYLLHRKGIPKESGFFCDDYSIRKPFKEETFPIKFIYIFGLISTITIIAVVEIVKSIVNKSKYQNYSRLFHTITISYTPNCFMNFYHYFTSFLLGLTAKNVVTKIVKLVIGRKRPFFIEVCKPNIDCNKFNPLYVSSYECLGANKKLIRAAHMSFYSGHSAFSFFVAVYMMIYLHYRVNLKGVLKYLVHLVQFLYIVLASTIAISRITDNWHHPSDVVIGSLVGIIFAFMTTFKLAKISEVDIYENNMKVLSRLPFYNVKTY</sequence>
<dbReference type="GO" id="GO:0006644">
    <property type="term" value="P:phospholipid metabolic process"/>
    <property type="evidence" value="ECO:0007669"/>
    <property type="project" value="InterPro"/>
</dbReference>
<dbReference type="SMART" id="SM00014">
    <property type="entry name" value="acidPPc"/>
    <property type="match status" value="1"/>
</dbReference>
<dbReference type="InterPro" id="IPR043216">
    <property type="entry name" value="PAP-like"/>
</dbReference>
<evidence type="ECO:0000256" key="1">
    <source>
        <dbReference type="ARBA" id="ARBA00004141"/>
    </source>
</evidence>
<keyword evidence="3 6" id="KW-0812">Transmembrane</keyword>
<dbReference type="InterPro" id="IPR036938">
    <property type="entry name" value="PAP2/HPO_sf"/>
</dbReference>
<dbReference type="PANTHER" id="PTHR10165">
    <property type="entry name" value="LIPID PHOSPHATE PHOSPHATASE"/>
    <property type="match status" value="1"/>
</dbReference>
<evidence type="ECO:0000313" key="9">
    <source>
        <dbReference type="WBParaSite" id="PTRK_0000373100.1"/>
    </source>
</evidence>
<feature type="transmembrane region" description="Helical" evidence="6">
    <location>
        <begin position="9"/>
        <end position="26"/>
    </location>
</feature>
<evidence type="ECO:0000256" key="4">
    <source>
        <dbReference type="ARBA" id="ARBA00022989"/>
    </source>
</evidence>
<feature type="transmembrane region" description="Helical" evidence="6">
    <location>
        <begin position="57"/>
        <end position="80"/>
    </location>
</feature>
<feature type="transmembrane region" description="Helical" evidence="6">
    <location>
        <begin position="239"/>
        <end position="258"/>
    </location>
</feature>
<reference evidence="9" key="1">
    <citation type="submission" date="2017-02" db="UniProtKB">
        <authorList>
            <consortium name="WormBaseParasite"/>
        </authorList>
    </citation>
    <scope>IDENTIFICATION</scope>
</reference>
<organism evidence="8 9">
    <name type="scientific">Parastrongyloides trichosuri</name>
    <name type="common">Possum-specific nematode worm</name>
    <dbReference type="NCBI Taxonomy" id="131310"/>
    <lineage>
        <taxon>Eukaryota</taxon>
        <taxon>Metazoa</taxon>
        <taxon>Ecdysozoa</taxon>
        <taxon>Nematoda</taxon>
        <taxon>Chromadorea</taxon>
        <taxon>Rhabditida</taxon>
        <taxon>Tylenchina</taxon>
        <taxon>Panagrolaimomorpha</taxon>
        <taxon>Strongyloidoidea</taxon>
        <taxon>Strongyloididae</taxon>
        <taxon>Parastrongyloides</taxon>
    </lineage>
</organism>
<dbReference type="PANTHER" id="PTHR10165:SF103">
    <property type="entry name" value="PHOSPHOLIPID PHOSPHATASE HOMOLOG 1.2 HOMOLOG"/>
    <property type="match status" value="1"/>
</dbReference>
<comment type="similarity">
    <text evidence="2">Belongs to the PA-phosphatase related phosphoesterase family.</text>
</comment>
<accession>A0A0N4Z8U8</accession>
<dbReference type="Proteomes" id="UP000038045">
    <property type="component" value="Unplaced"/>
</dbReference>
<comment type="subcellular location">
    <subcellularLocation>
        <location evidence="1">Membrane</location>
        <topology evidence="1">Multi-pass membrane protein</topology>
    </subcellularLocation>
</comment>
<name>A0A0N4Z8U8_PARTI</name>
<dbReference type="GO" id="GO:0007165">
    <property type="term" value="P:signal transduction"/>
    <property type="evidence" value="ECO:0007669"/>
    <property type="project" value="TreeGrafter"/>
</dbReference>
<dbReference type="WBParaSite" id="PTRK_0000373100.1">
    <property type="protein sequence ID" value="PTRK_0000373100.1"/>
    <property type="gene ID" value="PTRK_0000373100"/>
</dbReference>